<organism evidence="9 10">
    <name type="scientific">Isoptericola luteus</name>
    <dbReference type="NCBI Taxonomy" id="2879484"/>
    <lineage>
        <taxon>Bacteria</taxon>
        <taxon>Bacillati</taxon>
        <taxon>Actinomycetota</taxon>
        <taxon>Actinomycetes</taxon>
        <taxon>Micrococcales</taxon>
        <taxon>Promicromonosporaceae</taxon>
        <taxon>Isoptericola</taxon>
    </lineage>
</organism>
<evidence type="ECO:0000256" key="4">
    <source>
        <dbReference type="ARBA" id="ARBA00023125"/>
    </source>
</evidence>
<dbReference type="NCBIfam" id="TIGR02937">
    <property type="entry name" value="sigma70-ECF"/>
    <property type="match status" value="1"/>
</dbReference>
<dbReference type="InterPro" id="IPR041916">
    <property type="entry name" value="Anti_sigma_zinc_sf"/>
</dbReference>
<accession>A0ABS7ZGX4</accession>
<dbReference type="Proteomes" id="UP001319870">
    <property type="component" value="Unassembled WGS sequence"/>
</dbReference>
<dbReference type="SUPFAM" id="SSF88946">
    <property type="entry name" value="Sigma2 domain of RNA polymerase sigma factors"/>
    <property type="match status" value="1"/>
</dbReference>
<keyword evidence="4" id="KW-0238">DNA-binding</keyword>
<dbReference type="EMBL" id="JAIXCQ010000009">
    <property type="protein sequence ID" value="MCA5894286.1"/>
    <property type="molecule type" value="Genomic_DNA"/>
</dbReference>
<evidence type="ECO:0000256" key="5">
    <source>
        <dbReference type="ARBA" id="ARBA00023163"/>
    </source>
</evidence>
<keyword evidence="3" id="KW-0731">Sigma factor</keyword>
<feature type="region of interest" description="Disordered" evidence="6">
    <location>
        <begin position="1344"/>
        <end position="1380"/>
    </location>
</feature>
<feature type="region of interest" description="Disordered" evidence="6">
    <location>
        <begin position="737"/>
        <end position="759"/>
    </location>
</feature>
<evidence type="ECO:0000259" key="7">
    <source>
        <dbReference type="Pfam" id="PF04542"/>
    </source>
</evidence>
<dbReference type="PANTHER" id="PTHR43133:SF8">
    <property type="entry name" value="RNA POLYMERASE SIGMA FACTOR HI_1459-RELATED"/>
    <property type="match status" value="1"/>
</dbReference>
<evidence type="ECO:0000256" key="6">
    <source>
        <dbReference type="SAM" id="MobiDB-lite"/>
    </source>
</evidence>
<evidence type="ECO:0000256" key="3">
    <source>
        <dbReference type="ARBA" id="ARBA00023082"/>
    </source>
</evidence>
<dbReference type="InterPro" id="IPR013324">
    <property type="entry name" value="RNA_pol_sigma_r3/r4-like"/>
</dbReference>
<keyword evidence="5" id="KW-0804">Transcription</keyword>
<dbReference type="RefSeq" id="WP_225566051.1">
    <property type="nucleotide sequence ID" value="NZ_JAIXCQ010000009.1"/>
</dbReference>
<feature type="compositionally biased region" description="Low complexity" evidence="6">
    <location>
        <begin position="572"/>
        <end position="612"/>
    </location>
</feature>
<feature type="region of interest" description="Disordered" evidence="6">
    <location>
        <begin position="557"/>
        <end position="615"/>
    </location>
</feature>
<dbReference type="Pfam" id="PF04542">
    <property type="entry name" value="Sigma70_r2"/>
    <property type="match status" value="1"/>
</dbReference>
<gene>
    <name evidence="9" type="ORF">LEP48_13140</name>
</gene>
<dbReference type="InterPro" id="IPR007627">
    <property type="entry name" value="RNA_pol_sigma70_r2"/>
</dbReference>
<name>A0ABS7ZGX4_9MICO</name>
<reference evidence="9 10" key="1">
    <citation type="submission" date="2021-09" db="EMBL/GenBank/DDBJ databases">
        <title>Isoptericola luteus sp. nov., a novel bacterium isolated from Harbin, the capital city of Heilongjiang province.</title>
        <authorList>
            <person name="Li J."/>
        </authorList>
    </citation>
    <scope>NUCLEOTIDE SEQUENCE [LARGE SCALE GENOMIC DNA]</scope>
    <source>
        <strain evidence="9 10">NEAU-Y5</strain>
    </source>
</reference>
<comment type="similarity">
    <text evidence="1">Belongs to the sigma-70 factor family. ECF subfamily.</text>
</comment>
<evidence type="ECO:0000256" key="2">
    <source>
        <dbReference type="ARBA" id="ARBA00023015"/>
    </source>
</evidence>
<evidence type="ECO:0000256" key="1">
    <source>
        <dbReference type="ARBA" id="ARBA00010641"/>
    </source>
</evidence>
<dbReference type="Pfam" id="PF13490">
    <property type="entry name" value="zf-HC2"/>
    <property type="match status" value="1"/>
</dbReference>
<feature type="compositionally biased region" description="Basic and acidic residues" evidence="6">
    <location>
        <begin position="1367"/>
        <end position="1378"/>
    </location>
</feature>
<feature type="domain" description="RNA polymerase sigma-70 region 2" evidence="7">
    <location>
        <begin position="45"/>
        <end position="112"/>
    </location>
</feature>
<keyword evidence="2" id="KW-0805">Transcription regulation</keyword>
<dbReference type="InterPro" id="IPR039425">
    <property type="entry name" value="RNA_pol_sigma-70-like"/>
</dbReference>
<protein>
    <submittedName>
        <fullName evidence="9">Sigma-70 family RNA polymerase sigma factor</fullName>
    </submittedName>
</protein>
<dbReference type="PANTHER" id="PTHR43133">
    <property type="entry name" value="RNA POLYMERASE ECF-TYPE SIGMA FACTO"/>
    <property type="match status" value="1"/>
</dbReference>
<dbReference type="InterPro" id="IPR014284">
    <property type="entry name" value="RNA_pol_sigma-70_dom"/>
</dbReference>
<keyword evidence="10" id="KW-1185">Reference proteome</keyword>
<evidence type="ECO:0000313" key="10">
    <source>
        <dbReference type="Proteomes" id="UP001319870"/>
    </source>
</evidence>
<feature type="domain" description="Putative zinc-finger" evidence="8">
    <location>
        <begin position="213"/>
        <end position="247"/>
    </location>
</feature>
<dbReference type="InterPro" id="IPR036388">
    <property type="entry name" value="WH-like_DNA-bd_sf"/>
</dbReference>
<dbReference type="Gene3D" id="1.10.10.10">
    <property type="entry name" value="Winged helix-like DNA-binding domain superfamily/Winged helix DNA-binding domain"/>
    <property type="match status" value="1"/>
</dbReference>
<dbReference type="InterPro" id="IPR013325">
    <property type="entry name" value="RNA_pol_sigma_r2"/>
</dbReference>
<dbReference type="SUPFAM" id="SSF88659">
    <property type="entry name" value="Sigma3 and sigma4 domains of RNA polymerase sigma factors"/>
    <property type="match status" value="1"/>
</dbReference>
<evidence type="ECO:0000313" key="9">
    <source>
        <dbReference type="EMBL" id="MCA5894286.1"/>
    </source>
</evidence>
<dbReference type="InterPro" id="IPR027383">
    <property type="entry name" value="Znf_put"/>
</dbReference>
<dbReference type="Gene3D" id="1.10.1740.10">
    <property type="match status" value="1"/>
</dbReference>
<sequence length="1397" mass="139180">MFAQSENRDWWAVTDVYQVPGESARSDAELILEVRGGDLEAYGALYERHAGAARSIARQYVRSSADADDVVAEAFHRVLDVLQHGGGPDATFRAYLLTVVRRLAADLAKGVQRTRPTADETVLEAALDIVSSTEAPALAGFERSVVRNAYEALPERWQAVLWYTEVEQRSPAEIAPILGLTPNGVSALAYRAREGLRVGYLQEHLTAAPSDGCRAVNPLLGSYVRGGLARREVSKVDEHVKDCAECRSLVLELADVAHGMRAVVAPLVVGAAGMAVLGALPLGGLLTGSGLAWLGGGTAGLAGSAGAGGSAAGAAGSAGTALGTAGTTGAAGTAGAAGSVGVAGSASAGAAGSVGVAGSAGVAGSTGAVGAGAAGAGAGAAGAGSGAAAAAGAAGAAGSAAAGSAGAAVAVASGTAVVSGAGVVAAAGAVAVATVGVVTVLTALNPAEPTVVEPPVIAASAAPWETLDDEKLDLEEIVSAEDTDPADDPASPTNLAVAPPLALPTPASLEAVPTSAAALQPRVAQHVSVTVTNSGQQAAQGAYIEITLPAGMELASTPSPIGAGAPVPPSTAAPSAGPTVDTTSTGGTSSTTTTPDASSSSLPLGPASSALACGPTGESGRQVQCALGVIPAGESRSGYVAVMARSGGSYPITAEVWAEGLQRVALDLPPTTVLPYGAELTAGVTGGAVANPGATWVPVTVRNTGDSVAAGSWSVLVTVPDGLRPVAGDGDLACGPRSEGGAWSCSPRQGAAPLEAGESRSARIRVVADGDTAAGSATVGASPVLPGSTNVVGASGAVDVAAPWAGATSGAGTIAAVCSATGGVGTARAVVEAAYTNRTTQPLTLRLDAAGESRTAEAVLSPGGSTTVRVPDGMRVPGGAATWTLSTTVAGETFRTTVPAGSFGGADCYDPSWDVTTSATTVNVDGKVVVRGKITNATSEPMQVGMSAAGSNADAVLLAAGSSTTLSVATGRHEVAAGDAVFSLYRWVADTDGDEPSQGVVPSVAPRAPFEAATIAPATSPAVAAGECRYDADAESSRRLYSVPLDNGGSTLPVTFVVRAGDRSETVTLAPGASTTVDIDVPWSAGTGTVTADGRRIATLEVGFDSCAGALVWPAEVEVEAAPRCEGGVASLVVDVANGGARSWHAELVRRGTVVGSQDVAASSSARIVVDEGSWRLRSGTATLRLTRTVEGTVRTVEQDVAYEGIRCVVRAPSATLDLGAVEMDRHGSYVTSWRTARVVLDNTGSTVPVKFHVEGPQGRDRHVTVPAGETSSLKARRVDGRLGHTWSVSARRWSTTLTVDRFTAAEAGWCGERVAWGEKYSVGDVRSWNGFAFTYVGRASDGEGHGADVAGRGGRGADSRNAAADRGGHRDHSDHSHGGWTGRWSHWEKIGLCEYA</sequence>
<dbReference type="Gene3D" id="1.10.10.1320">
    <property type="entry name" value="Anti-sigma factor, zinc-finger domain"/>
    <property type="match status" value="1"/>
</dbReference>
<comment type="caution">
    <text evidence="9">The sequence shown here is derived from an EMBL/GenBank/DDBJ whole genome shotgun (WGS) entry which is preliminary data.</text>
</comment>
<evidence type="ECO:0000259" key="8">
    <source>
        <dbReference type="Pfam" id="PF13490"/>
    </source>
</evidence>
<proteinExistence type="inferred from homology"/>